<feature type="region of interest" description="Disordered" evidence="1">
    <location>
        <begin position="41"/>
        <end position="60"/>
    </location>
</feature>
<keyword evidence="3" id="KW-1185">Reference proteome</keyword>
<comment type="caution">
    <text evidence="2">The sequence shown here is derived from an EMBL/GenBank/DDBJ whole genome shotgun (WGS) entry which is preliminary data.</text>
</comment>
<evidence type="ECO:0000313" key="3">
    <source>
        <dbReference type="Proteomes" id="UP000011586"/>
    </source>
</evidence>
<name>M0EN50_9EURY</name>
<dbReference type="Proteomes" id="UP000011586">
    <property type="component" value="Unassembled WGS sequence"/>
</dbReference>
<sequence length="60" mass="6661">MTQVIRTIHREHVSCGCIRTGDSALSINDEYRFIHHRDRRSFAKSASSGAVGEEIVSSDA</sequence>
<gene>
    <name evidence="2" type="ORF">C463_00025</name>
</gene>
<dbReference type="AlphaFoldDB" id="M0EN50"/>
<reference evidence="2 3" key="1">
    <citation type="journal article" date="2014" name="PLoS Genet.">
        <title>Phylogenetically driven sequencing of extremely halophilic archaea reveals strategies for static and dynamic osmo-response.</title>
        <authorList>
            <person name="Becker E.A."/>
            <person name="Seitzer P.M."/>
            <person name="Tritt A."/>
            <person name="Larsen D."/>
            <person name="Krusor M."/>
            <person name="Yao A.I."/>
            <person name="Wu D."/>
            <person name="Madern D."/>
            <person name="Eisen J.A."/>
            <person name="Darling A.E."/>
            <person name="Facciotti M.T."/>
        </authorList>
    </citation>
    <scope>NUCLEOTIDE SEQUENCE [LARGE SCALE GENOMIC DNA]</scope>
    <source>
        <strain evidence="2 3">DSM 19288</strain>
    </source>
</reference>
<dbReference type="EMBL" id="AOJK01000001">
    <property type="protein sequence ID" value="ELZ49206.1"/>
    <property type="molecule type" value="Genomic_DNA"/>
</dbReference>
<proteinExistence type="predicted"/>
<protein>
    <submittedName>
        <fullName evidence="2">Uncharacterized protein</fullName>
    </submittedName>
</protein>
<evidence type="ECO:0000256" key="1">
    <source>
        <dbReference type="SAM" id="MobiDB-lite"/>
    </source>
</evidence>
<evidence type="ECO:0000313" key="2">
    <source>
        <dbReference type="EMBL" id="ELZ49206.1"/>
    </source>
</evidence>
<organism evidence="2 3">
    <name type="scientific">Halorubrum californiense DSM 19288</name>
    <dbReference type="NCBI Taxonomy" id="1227465"/>
    <lineage>
        <taxon>Archaea</taxon>
        <taxon>Methanobacteriati</taxon>
        <taxon>Methanobacteriota</taxon>
        <taxon>Stenosarchaea group</taxon>
        <taxon>Halobacteria</taxon>
        <taxon>Halobacteriales</taxon>
        <taxon>Haloferacaceae</taxon>
        <taxon>Halorubrum</taxon>
    </lineage>
</organism>
<accession>M0EN50</accession>